<proteinExistence type="inferred from homology"/>
<reference evidence="9" key="1">
    <citation type="submission" date="2025-08" db="UniProtKB">
        <authorList>
            <consortium name="RefSeq"/>
        </authorList>
    </citation>
    <scope>IDENTIFICATION</scope>
    <source>
        <tissue evidence="9">Muscle</tissue>
    </source>
</reference>
<sequence>MDDLVRTAVTPGNSFYDNYLQNSEENRLIENSFLKSSLIFEVDKPSNEAPKFHRHSVTDSMINTRGIRSDAWSFSTGRGKVTFHCMWTACKALTIGILLILLGSGMAVVGFYSTHADMDRKANSTNFLENFSRSYKLTSMTYIGPAVMGVGGFIIVATCVLLLEARDAATKVIPIWLWPTHDHKILAVSKNTTLWEVFHAQPQNVSERSKESINPSSSTKGGIDPSQFSGNIHAYHCRCPFQCSLTSKVKMSSYDISSKHQLQIFHPLCSNRQNPGGSLDRSSIMDSPRTTSAYHDSRCKYNSNRVKHNKTYVFKSSSEPTLNTANLAKERVSASTVLEPLQKNKSSYSGNTIPLAVKEYNLQNKPLGNVYRPIVNYHVYHAGNIKSSRTMSNESVPIVPKDSLASLHVYNTFRKPDSFRRSPTYTTNHSRPIEAKRCGKIWREETGETRRIHKKTILTDVPHSTERSYWKKHVAHNKAVLIDVPCSTERLNWKKDMVHKKTILTGVPCISERLNWQKHTAHKKTLLTGVPCSTERLYWKNNMAHKKTILTDVPCSSERLYWKNNMAHKKTILTDVPCSSERLYWKNNMAHKKTILTDVPCSTERLYWKSSGRHIVKTLSGGSSVSPGSDQEEEPKSQSTSTEHLFPRQKKKSLLSSSLLSRFTKRS</sequence>
<keyword evidence="5 7" id="KW-0472">Membrane</keyword>
<accession>A0ABM1RX26</accession>
<evidence type="ECO:0000256" key="2">
    <source>
        <dbReference type="ARBA" id="ARBA00005308"/>
    </source>
</evidence>
<feature type="compositionally biased region" description="Polar residues" evidence="6">
    <location>
        <begin position="620"/>
        <end position="629"/>
    </location>
</feature>
<dbReference type="RefSeq" id="XP_022235931.1">
    <property type="nucleotide sequence ID" value="XM_022380223.1"/>
</dbReference>
<dbReference type="Pfam" id="PF10177">
    <property type="entry name" value="DUF2371"/>
    <property type="match status" value="1"/>
</dbReference>
<evidence type="ECO:0000256" key="5">
    <source>
        <dbReference type="ARBA" id="ARBA00023136"/>
    </source>
</evidence>
<evidence type="ECO:0000256" key="3">
    <source>
        <dbReference type="ARBA" id="ARBA00022692"/>
    </source>
</evidence>
<evidence type="ECO:0000256" key="4">
    <source>
        <dbReference type="ARBA" id="ARBA00022989"/>
    </source>
</evidence>
<comment type="subcellular location">
    <subcellularLocation>
        <location evidence="1">Membrane</location>
        <topology evidence="1">Multi-pass membrane protein</topology>
    </subcellularLocation>
</comment>
<comment type="similarity">
    <text evidence="2">Belongs to the TMEM200 family.</text>
</comment>
<evidence type="ECO:0000256" key="7">
    <source>
        <dbReference type="SAM" id="Phobius"/>
    </source>
</evidence>
<feature type="region of interest" description="Disordered" evidence="6">
    <location>
        <begin position="619"/>
        <end position="653"/>
    </location>
</feature>
<evidence type="ECO:0000313" key="9">
    <source>
        <dbReference type="RefSeq" id="XP_022235931.1"/>
    </source>
</evidence>
<name>A0ABM1RX26_LIMPO</name>
<keyword evidence="8" id="KW-1185">Reference proteome</keyword>
<organism evidence="8 9">
    <name type="scientific">Limulus polyphemus</name>
    <name type="common">Atlantic horseshoe crab</name>
    <dbReference type="NCBI Taxonomy" id="6850"/>
    <lineage>
        <taxon>Eukaryota</taxon>
        <taxon>Metazoa</taxon>
        <taxon>Ecdysozoa</taxon>
        <taxon>Arthropoda</taxon>
        <taxon>Chelicerata</taxon>
        <taxon>Merostomata</taxon>
        <taxon>Xiphosura</taxon>
        <taxon>Limulidae</taxon>
        <taxon>Limulus</taxon>
    </lineage>
</organism>
<keyword evidence="4 7" id="KW-1133">Transmembrane helix</keyword>
<feature type="transmembrane region" description="Helical" evidence="7">
    <location>
        <begin position="92"/>
        <end position="112"/>
    </location>
</feature>
<keyword evidence="3 7" id="KW-0812">Transmembrane</keyword>
<evidence type="ECO:0000256" key="6">
    <source>
        <dbReference type="SAM" id="MobiDB-lite"/>
    </source>
</evidence>
<protein>
    <submittedName>
        <fullName evidence="9">Uncharacterized protein LOC111083603</fullName>
    </submittedName>
</protein>
<gene>
    <name evidence="9" type="primary">LOC111083603</name>
</gene>
<feature type="transmembrane region" description="Helical" evidence="7">
    <location>
        <begin position="142"/>
        <end position="163"/>
    </location>
</feature>
<feature type="region of interest" description="Disordered" evidence="6">
    <location>
        <begin position="275"/>
        <end position="295"/>
    </location>
</feature>
<dbReference type="Proteomes" id="UP000694941">
    <property type="component" value="Unplaced"/>
</dbReference>
<dbReference type="InterPro" id="IPR018787">
    <property type="entry name" value="DUF2371_TMEM200"/>
</dbReference>
<dbReference type="PANTHER" id="PTHR31815">
    <property type="entry name" value="AGAP005329-PA"/>
    <property type="match status" value="1"/>
</dbReference>
<evidence type="ECO:0000256" key="1">
    <source>
        <dbReference type="ARBA" id="ARBA00004141"/>
    </source>
</evidence>
<dbReference type="PANTHER" id="PTHR31815:SF1">
    <property type="entry name" value="TRANSMEMBRANE PROTEIN 200C"/>
    <property type="match status" value="1"/>
</dbReference>
<evidence type="ECO:0000313" key="8">
    <source>
        <dbReference type="Proteomes" id="UP000694941"/>
    </source>
</evidence>
<dbReference type="GeneID" id="111083603"/>